<reference evidence="1 2" key="2">
    <citation type="journal article" date="2022" name="Mol. Ecol. Resour.">
        <title>The genomes of chicory, endive, great burdock and yacon provide insights into Asteraceae paleo-polyploidization history and plant inulin production.</title>
        <authorList>
            <person name="Fan W."/>
            <person name="Wang S."/>
            <person name="Wang H."/>
            <person name="Wang A."/>
            <person name="Jiang F."/>
            <person name="Liu H."/>
            <person name="Zhao H."/>
            <person name="Xu D."/>
            <person name="Zhang Y."/>
        </authorList>
    </citation>
    <scope>NUCLEOTIDE SEQUENCE [LARGE SCALE GENOMIC DNA]</scope>
    <source>
        <strain evidence="2">cv. Yunnan</strain>
        <tissue evidence="1">Leaves</tissue>
    </source>
</reference>
<proteinExistence type="predicted"/>
<keyword evidence="2" id="KW-1185">Reference proteome</keyword>
<comment type="caution">
    <text evidence="1">The sequence shown here is derived from an EMBL/GenBank/DDBJ whole genome shotgun (WGS) entry which is preliminary data.</text>
</comment>
<accession>A0ACB9DDM2</accession>
<gene>
    <name evidence="1" type="ORF">L1987_57644</name>
</gene>
<dbReference type="Proteomes" id="UP001056120">
    <property type="component" value="Linkage Group LG19"/>
</dbReference>
<evidence type="ECO:0000313" key="2">
    <source>
        <dbReference type="Proteomes" id="UP001056120"/>
    </source>
</evidence>
<sequence length="302" mass="33929">MLYEDWDAKISDFGLSKFVPANPKYTFDFSNAVGTPGYCDPLYAQTGLLTKESDVYSFGVVLFEVLCGRICIDYKNRSHPPLTLLAQQSYEQNTINEIVYSEIKDEIHPESLKVFAAIAYQCLKGDRVERPLMSDILLELETALGYQVGLGGHIAWRGGVLVDTIHEGSDLERRNAFDFLRLGYDMRRTTSGYKNNNPVWKETFKFTLEKPAKAILKLAVLSDSSSWPRNNLKENLGDVDISVLDVVKEKHMNNVYNIGNGRIELQLEPSALPVKTKPKILQFIAGGNKAKNLAINVFGLQL</sequence>
<evidence type="ECO:0000313" key="1">
    <source>
        <dbReference type="EMBL" id="KAI3744561.1"/>
    </source>
</evidence>
<name>A0ACB9DDM2_9ASTR</name>
<reference evidence="2" key="1">
    <citation type="journal article" date="2022" name="Mol. Ecol. Resour.">
        <title>The genomes of chicory, endive, great burdock and yacon provide insights into Asteraceae palaeo-polyploidization history and plant inulin production.</title>
        <authorList>
            <person name="Fan W."/>
            <person name="Wang S."/>
            <person name="Wang H."/>
            <person name="Wang A."/>
            <person name="Jiang F."/>
            <person name="Liu H."/>
            <person name="Zhao H."/>
            <person name="Xu D."/>
            <person name="Zhang Y."/>
        </authorList>
    </citation>
    <scope>NUCLEOTIDE SEQUENCE [LARGE SCALE GENOMIC DNA]</scope>
    <source>
        <strain evidence="2">cv. Yunnan</strain>
    </source>
</reference>
<organism evidence="1 2">
    <name type="scientific">Smallanthus sonchifolius</name>
    <dbReference type="NCBI Taxonomy" id="185202"/>
    <lineage>
        <taxon>Eukaryota</taxon>
        <taxon>Viridiplantae</taxon>
        <taxon>Streptophyta</taxon>
        <taxon>Embryophyta</taxon>
        <taxon>Tracheophyta</taxon>
        <taxon>Spermatophyta</taxon>
        <taxon>Magnoliopsida</taxon>
        <taxon>eudicotyledons</taxon>
        <taxon>Gunneridae</taxon>
        <taxon>Pentapetalae</taxon>
        <taxon>asterids</taxon>
        <taxon>campanulids</taxon>
        <taxon>Asterales</taxon>
        <taxon>Asteraceae</taxon>
        <taxon>Asteroideae</taxon>
        <taxon>Heliantheae alliance</taxon>
        <taxon>Millerieae</taxon>
        <taxon>Smallanthus</taxon>
    </lineage>
</organism>
<protein>
    <submittedName>
        <fullName evidence="1">Uncharacterized protein</fullName>
    </submittedName>
</protein>
<dbReference type="EMBL" id="CM042036">
    <property type="protein sequence ID" value="KAI3744561.1"/>
    <property type="molecule type" value="Genomic_DNA"/>
</dbReference>